<dbReference type="GO" id="GO:0004714">
    <property type="term" value="F:transmembrane receptor protein tyrosine kinase activity"/>
    <property type="evidence" value="ECO:0007669"/>
    <property type="project" value="UniProtKB-EC"/>
</dbReference>
<evidence type="ECO:0000313" key="12">
    <source>
        <dbReference type="EMBL" id="KAH0817063.1"/>
    </source>
</evidence>
<dbReference type="InterPro" id="IPR000719">
    <property type="entry name" value="Prot_kinase_dom"/>
</dbReference>
<sequence>MRNYKALQKEVDKLFTAGLENFENGALDHLNPNLTIDDQAELLPYDKRYEFPIEKLKLAEQIGSGAFGVVLKGEAKGMFEHEKKTTVAVKMVNRNIGDIFVKALASELKIMIHLGKHINVVNLLGACTKNVYKRELLVIVEYCRFGNIQNYLQNHRHTFIDQINSETGQIDYTIGSDVLGNADPEIPIPYITSSFSNKIYEQQTTSDTSVSSQSDKEEVVLKVKEFTQTDQNSHYVGDYQNKNKVICTKDLLVWSFQVATGMEYLASRKVLHGDLAARNVLLTDGNVVKICDFGLAKKMYQNDIYRKTGDEMLPVKWMAIESITDKIFSIQSDVWSFGIVLWEIFSLAKTPYPGMEYNEYFCEKLLSGYRMKSPQFATNEIYEIMLHCWNGEPMKRPTFTQLVNKIGSTLQEPIRNFTKQEYADLHLLYAGTRGNSRRQGDYRTSVFLKESFRPVIFLWSYICVYVRLVLTGSNTMEYSILDLTPLDFNFWGHTKNLV</sequence>
<evidence type="ECO:0000256" key="9">
    <source>
        <dbReference type="ARBA" id="ARBA00051243"/>
    </source>
</evidence>
<dbReference type="AlphaFoldDB" id="A0A8J6HMP0"/>
<evidence type="ECO:0000313" key="13">
    <source>
        <dbReference type="Proteomes" id="UP000719412"/>
    </source>
</evidence>
<evidence type="ECO:0000256" key="1">
    <source>
        <dbReference type="ARBA" id="ARBA00004167"/>
    </source>
</evidence>
<keyword evidence="7 10" id="KW-0067">ATP-binding</keyword>
<dbReference type="SUPFAM" id="SSF56112">
    <property type="entry name" value="Protein kinase-like (PK-like)"/>
    <property type="match status" value="1"/>
</dbReference>
<dbReference type="InterPro" id="IPR011009">
    <property type="entry name" value="Kinase-like_dom_sf"/>
</dbReference>
<evidence type="ECO:0000256" key="5">
    <source>
        <dbReference type="ARBA" id="ARBA00022741"/>
    </source>
</evidence>
<dbReference type="PROSITE" id="PS50011">
    <property type="entry name" value="PROTEIN_KINASE_DOM"/>
    <property type="match status" value="1"/>
</dbReference>
<dbReference type="FunFam" id="1.10.510.10:FF:000373">
    <property type="entry name" value="Receptor protein-tyrosine kinase"/>
    <property type="match status" value="1"/>
</dbReference>
<dbReference type="InterPro" id="IPR017441">
    <property type="entry name" value="Protein_kinase_ATP_BS"/>
</dbReference>
<evidence type="ECO:0000256" key="3">
    <source>
        <dbReference type="ARBA" id="ARBA00022553"/>
    </source>
</evidence>
<organism evidence="12 13">
    <name type="scientific">Tenebrio molitor</name>
    <name type="common">Yellow mealworm beetle</name>
    <dbReference type="NCBI Taxonomy" id="7067"/>
    <lineage>
        <taxon>Eukaryota</taxon>
        <taxon>Metazoa</taxon>
        <taxon>Ecdysozoa</taxon>
        <taxon>Arthropoda</taxon>
        <taxon>Hexapoda</taxon>
        <taxon>Insecta</taxon>
        <taxon>Pterygota</taxon>
        <taxon>Neoptera</taxon>
        <taxon>Endopterygota</taxon>
        <taxon>Coleoptera</taxon>
        <taxon>Polyphaga</taxon>
        <taxon>Cucujiformia</taxon>
        <taxon>Tenebrionidae</taxon>
        <taxon>Tenebrio</taxon>
    </lineage>
</organism>
<dbReference type="Proteomes" id="UP000719412">
    <property type="component" value="Unassembled WGS sequence"/>
</dbReference>
<dbReference type="InterPro" id="IPR050122">
    <property type="entry name" value="RTK"/>
</dbReference>
<dbReference type="PROSITE" id="PS00109">
    <property type="entry name" value="PROTEIN_KINASE_TYR"/>
    <property type="match status" value="1"/>
</dbReference>
<feature type="domain" description="Protein kinase" evidence="11">
    <location>
        <begin position="56"/>
        <end position="410"/>
    </location>
</feature>
<keyword evidence="13" id="KW-1185">Reference proteome</keyword>
<evidence type="ECO:0000256" key="7">
    <source>
        <dbReference type="ARBA" id="ARBA00022840"/>
    </source>
</evidence>
<evidence type="ECO:0000256" key="8">
    <source>
        <dbReference type="ARBA" id="ARBA00023137"/>
    </source>
</evidence>
<dbReference type="GO" id="GO:0005524">
    <property type="term" value="F:ATP binding"/>
    <property type="evidence" value="ECO:0007669"/>
    <property type="project" value="UniProtKB-UniRule"/>
</dbReference>
<dbReference type="FunFam" id="3.30.200.20:FF:000384">
    <property type="entry name" value="Receptor protein-tyrosine kinase"/>
    <property type="match status" value="1"/>
</dbReference>
<dbReference type="PROSITE" id="PS00240">
    <property type="entry name" value="RECEPTOR_TYR_KIN_III"/>
    <property type="match status" value="1"/>
</dbReference>
<comment type="catalytic activity">
    <reaction evidence="9">
        <text>L-tyrosyl-[protein] + ATP = O-phospho-L-tyrosyl-[protein] + ADP + H(+)</text>
        <dbReference type="Rhea" id="RHEA:10596"/>
        <dbReference type="Rhea" id="RHEA-COMP:10136"/>
        <dbReference type="Rhea" id="RHEA-COMP:20101"/>
        <dbReference type="ChEBI" id="CHEBI:15378"/>
        <dbReference type="ChEBI" id="CHEBI:30616"/>
        <dbReference type="ChEBI" id="CHEBI:46858"/>
        <dbReference type="ChEBI" id="CHEBI:61978"/>
        <dbReference type="ChEBI" id="CHEBI:456216"/>
        <dbReference type="EC" id="2.7.10.1"/>
    </reaction>
</comment>
<dbReference type="InterPro" id="IPR008266">
    <property type="entry name" value="Tyr_kinase_AS"/>
</dbReference>
<dbReference type="GO" id="GO:0005886">
    <property type="term" value="C:plasma membrane"/>
    <property type="evidence" value="ECO:0007669"/>
    <property type="project" value="TreeGrafter"/>
</dbReference>
<dbReference type="GO" id="GO:0007169">
    <property type="term" value="P:cell surface receptor protein tyrosine kinase signaling pathway"/>
    <property type="evidence" value="ECO:0007669"/>
    <property type="project" value="InterPro"/>
</dbReference>
<comment type="subcellular location">
    <subcellularLocation>
        <location evidence="1">Membrane</location>
        <topology evidence="1">Single-pass membrane protein</topology>
    </subcellularLocation>
</comment>
<evidence type="ECO:0000259" key="11">
    <source>
        <dbReference type="PROSITE" id="PS50011"/>
    </source>
</evidence>
<dbReference type="InterPro" id="IPR001824">
    <property type="entry name" value="Tyr_kinase_rcpt_3_CS"/>
</dbReference>
<name>A0A8J6HMP0_TENMO</name>
<dbReference type="GO" id="GO:0043235">
    <property type="term" value="C:receptor complex"/>
    <property type="evidence" value="ECO:0007669"/>
    <property type="project" value="TreeGrafter"/>
</dbReference>
<keyword evidence="3" id="KW-0597">Phosphoprotein</keyword>
<gene>
    <name evidence="12" type="ORF">GEV33_005728</name>
</gene>
<keyword evidence="6" id="KW-0418">Kinase</keyword>
<dbReference type="PANTHER" id="PTHR24416">
    <property type="entry name" value="TYROSINE-PROTEIN KINASE RECEPTOR"/>
    <property type="match status" value="1"/>
</dbReference>
<comment type="caution">
    <text evidence="12">The sequence shown here is derived from an EMBL/GenBank/DDBJ whole genome shotgun (WGS) entry which is preliminary data.</text>
</comment>
<dbReference type="Gene3D" id="3.30.200.20">
    <property type="entry name" value="Phosphorylase Kinase, domain 1"/>
    <property type="match status" value="1"/>
</dbReference>
<dbReference type="InterPro" id="IPR001245">
    <property type="entry name" value="Ser-Thr/Tyr_kinase_cat_dom"/>
</dbReference>
<evidence type="ECO:0000256" key="10">
    <source>
        <dbReference type="PROSITE-ProRule" id="PRU10141"/>
    </source>
</evidence>
<feature type="binding site" evidence="10">
    <location>
        <position position="90"/>
    </location>
    <ligand>
        <name>ATP</name>
        <dbReference type="ChEBI" id="CHEBI:30616"/>
    </ligand>
</feature>
<dbReference type="PANTHER" id="PTHR24416:SF600">
    <property type="entry name" value="PDGF- AND VEGF-RECEPTOR RELATED, ISOFORM J"/>
    <property type="match status" value="1"/>
</dbReference>
<keyword evidence="4" id="KW-0808">Transferase</keyword>
<evidence type="ECO:0000256" key="6">
    <source>
        <dbReference type="ARBA" id="ARBA00022777"/>
    </source>
</evidence>
<reference evidence="12" key="1">
    <citation type="journal article" date="2020" name="J Insects Food Feed">
        <title>The yellow mealworm (Tenebrio molitor) genome: a resource for the emerging insects as food and feed industry.</title>
        <authorList>
            <person name="Eriksson T."/>
            <person name="Andere A."/>
            <person name="Kelstrup H."/>
            <person name="Emery V."/>
            <person name="Picard C."/>
        </authorList>
    </citation>
    <scope>NUCLEOTIDE SEQUENCE</scope>
    <source>
        <strain evidence="12">Stoneville</strain>
        <tissue evidence="12">Whole head</tissue>
    </source>
</reference>
<evidence type="ECO:0000256" key="2">
    <source>
        <dbReference type="ARBA" id="ARBA00011902"/>
    </source>
</evidence>
<keyword evidence="8" id="KW-0829">Tyrosine-protein kinase</keyword>
<keyword evidence="5 10" id="KW-0547">Nucleotide-binding</keyword>
<reference evidence="12" key="2">
    <citation type="submission" date="2021-08" db="EMBL/GenBank/DDBJ databases">
        <authorList>
            <person name="Eriksson T."/>
        </authorList>
    </citation>
    <scope>NUCLEOTIDE SEQUENCE</scope>
    <source>
        <strain evidence="12">Stoneville</strain>
        <tissue evidence="12">Whole head</tissue>
    </source>
</reference>
<dbReference type="Gene3D" id="1.10.510.10">
    <property type="entry name" value="Transferase(Phosphotransferase) domain 1"/>
    <property type="match status" value="1"/>
</dbReference>
<accession>A0A8J6HMP0</accession>
<dbReference type="EMBL" id="JABDTM020020384">
    <property type="protein sequence ID" value="KAH0817063.1"/>
    <property type="molecule type" value="Genomic_DNA"/>
</dbReference>
<evidence type="ECO:0000256" key="4">
    <source>
        <dbReference type="ARBA" id="ARBA00022679"/>
    </source>
</evidence>
<dbReference type="EC" id="2.7.10.1" evidence="2"/>
<dbReference type="PROSITE" id="PS00107">
    <property type="entry name" value="PROTEIN_KINASE_ATP"/>
    <property type="match status" value="1"/>
</dbReference>
<protein>
    <recommendedName>
        <fullName evidence="2">receptor protein-tyrosine kinase</fullName>
        <ecNumber evidence="2">2.7.10.1</ecNumber>
    </recommendedName>
</protein>
<dbReference type="Pfam" id="PF07714">
    <property type="entry name" value="PK_Tyr_Ser-Thr"/>
    <property type="match status" value="1"/>
</dbReference>
<proteinExistence type="predicted"/>